<dbReference type="InterPro" id="IPR032466">
    <property type="entry name" value="Metal_Hydrolase"/>
</dbReference>
<proteinExistence type="inferred from homology"/>
<reference evidence="2 3" key="1">
    <citation type="submission" date="2020-05" db="EMBL/GenBank/DDBJ databases">
        <title>Electrophorus electricus (electric eel) genome, fEleEle1, primary haplotype.</title>
        <authorList>
            <person name="Myers G."/>
            <person name="Meyer A."/>
            <person name="Fedrigo O."/>
            <person name="Formenti G."/>
            <person name="Rhie A."/>
            <person name="Tracey A."/>
            <person name="Sims Y."/>
            <person name="Jarvis E.D."/>
        </authorList>
    </citation>
    <scope>NUCLEOTIDE SEQUENCE [LARGE SCALE GENOMIC DNA]</scope>
</reference>
<reference evidence="2" key="2">
    <citation type="submission" date="2025-08" db="UniProtKB">
        <authorList>
            <consortium name="Ensembl"/>
        </authorList>
    </citation>
    <scope>IDENTIFICATION</scope>
</reference>
<keyword evidence="1" id="KW-0378">Hydrolase</keyword>
<protein>
    <recommendedName>
        <fullName evidence="1">Dipeptidase</fullName>
        <ecNumber evidence="1">3.4.13.19</ecNumber>
    </recommendedName>
</protein>
<keyword evidence="1" id="KW-0482">Metalloprotease</keyword>
<dbReference type="GO" id="GO:0006508">
    <property type="term" value="P:proteolysis"/>
    <property type="evidence" value="ECO:0007669"/>
    <property type="project" value="UniProtKB-KW"/>
</dbReference>
<dbReference type="EC" id="3.4.13.19" evidence="1"/>
<dbReference type="GO" id="GO:0046872">
    <property type="term" value="F:metal ion binding"/>
    <property type="evidence" value="ECO:0007669"/>
    <property type="project" value="UniProtKB-UniRule"/>
</dbReference>
<dbReference type="Gene3D" id="3.20.20.140">
    <property type="entry name" value="Metal-dependent hydrolases"/>
    <property type="match status" value="2"/>
</dbReference>
<keyword evidence="3" id="KW-1185">Reference proteome</keyword>
<evidence type="ECO:0000256" key="1">
    <source>
        <dbReference type="RuleBase" id="RU341113"/>
    </source>
</evidence>
<dbReference type="PROSITE" id="PS51365">
    <property type="entry name" value="RENAL_DIPEPTIDASE_2"/>
    <property type="match status" value="1"/>
</dbReference>
<dbReference type="Ensembl" id="ENSEEET00000055510.1">
    <property type="protein sequence ID" value="ENSEEEP00000063767.1"/>
    <property type="gene ID" value="ENSEEEG00000025912.1"/>
</dbReference>
<dbReference type="GeneTree" id="ENSGT00940000160211"/>
<feature type="signal peptide" evidence="1">
    <location>
        <begin position="1"/>
        <end position="25"/>
    </location>
</feature>
<keyword evidence="1" id="KW-0325">Glycoprotein</keyword>
<comment type="subunit">
    <text evidence="1">Homodimer; disulfide-linked.</text>
</comment>
<dbReference type="PANTHER" id="PTHR10443">
    <property type="entry name" value="MICROSOMAL DIPEPTIDASE"/>
    <property type="match status" value="1"/>
</dbReference>
<comment type="similarity">
    <text evidence="1">Belongs to the metallo-dependent hydrolases superfamily. Peptidase M19 family.</text>
</comment>
<reference evidence="2" key="3">
    <citation type="submission" date="2025-09" db="UniProtKB">
        <authorList>
            <consortium name="Ensembl"/>
        </authorList>
    </citation>
    <scope>IDENTIFICATION</scope>
</reference>
<accession>A0AAY5F422</accession>
<keyword evidence="1" id="KW-0472">Membrane</keyword>
<name>A0AAY5F422_ELEEL</name>
<dbReference type="SUPFAM" id="SSF51556">
    <property type="entry name" value="Metallo-dependent hydrolases"/>
    <property type="match status" value="1"/>
</dbReference>
<comment type="catalytic activity">
    <reaction evidence="1">
        <text>an L-aminoacyl-L-amino acid + H2O = 2 an L-alpha-amino acid</text>
        <dbReference type="Rhea" id="RHEA:48940"/>
        <dbReference type="ChEBI" id="CHEBI:15377"/>
        <dbReference type="ChEBI" id="CHEBI:59869"/>
        <dbReference type="ChEBI" id="CHEBI:77460"/>
        <dbReference type="EC" id="3.4.13.19"/>
    </reaction>
</comment>
<evidence type="ECO:0000313" key="2">
    <source>
        <dbReference type="Ensembl" id="ENSEEEP00000063767.1"/>
    </source>
</evidence>
<evidence type="ECO:0000313" key="3">
    <source>
        <dbReference type="Proteomes" id="UP000314983"/>
    </source>
</evidence>
<keyword evidence="1" id="KW-0732">Signal</keyword>
<keyword evidence="1" id="KW-0449">Lipoprotein</keyword>
<dbReference type="GO" id="GO:0070573">
    <property type="term" value="F:metallodipeptidase activity"/>
    <property type="evidence" value="ECO:0007669"/>
    <property type="project" value="InterPro"/>
</dbReference>
<comment type="cofactor">
    <cofactor evidence="1">
        <name>Zn(2+)</name>
        <dbReference type="ChEBI" id="CHEBI:29105"/>
    </cofactor>
</comment>
<dbReference type="PANTHER" id="PTHR10443:SF9">
    <property type="entry name" value="DIPEPTIDASE 2"/>
    <property type="match status" value="1"/>
</dbReference>
<comment type="subcellular location">
    <subcellularLocation>
        <location evidence="1">Membrane</location>
        <topology evidence="1">Lipid-anchor</topology>
        <topology evidence="1">GPI-anchor</topology>
    </subcellularLocation>
</comment>
<dbReference type="InterPro" id="IPR000180">
    <property type="entry name" value="Dipep_AS"/>
</dbReference>
<dbReference type="PROSITE" id="PS00869">
    <property type="entry name" value="RENAL_DIPEPTIDASE_1"/>
    <property type="match status" value="1"/>
</dbReference>
<dbReference type="Proteomes" id="UP000314983">
    <property type="component" value="Chromosome 21"/>
</dbReference>
<dbReference type="Pfam" id="PF01244">
    <property type="entry name" value="Peptidase_M19"/>
    <property type="match status" value="2"/>
</dbReference>
<dbReference type="GO" id="GO:0098552">
    <property type="term" value="C:side of membrane"/>
    <property type="evidence" value="ECO:0007669"/>
    <property type="project" value="UniProtKB-KW"/>
</dbReference>
<keyword evidence="1" id="KW-0479">Metal-binding</keyword>
<sequence>MLKGPGTWKLWLGSVLLLVLKEVQSHCSFYSSALELMSKHRLIDGHNDLALRLRMFHSNKLSRLDLYNNTRTSTDITRLKAMFAAYVMCTTQDKDAVRLTLEQIDVIRRMCTEYPELELVTTAEGMRPNVECFRVCKMACLISVEGGHSIDSSIPVLRMFYQLGVRSAVVDEMNRLGMLIDLSHTSWATAHAVLQRSRAPVIFSHSSSYTVCNHSRNVPDNLLQMLVTLCRCTKRLIMVNFHSAFIACKQEASISLVADHFDYLRRVVGAESIGIGGDYDGYVCSKLHMVGKRIDVSKYPALICELLRRNWTVEELARVLRLNFLRVFDSVEKVRNSLLKTPSKNTPPCALSPSLSPLSWALLLLTLLHPYSSTVISG</sequence>
<organism evidence="2 3">
    <name type="scientific">Electrophorus electricus</name>
    <name type="common">Electric eel</name>
    <name type="synonym">Gymnotus electricus</name>
    <dbReference type="NCBI Taxonomy" id="8005"/>
    <lineage>
        <taxon>Eukaryota</taxon>
        <taxon>Metazoa</taxon>
        <taxon>Chordata</taxon>
        <taxon>Craniata</taxon>
        <taxon>Vertebrata</taxon>
        <taxon>Euteleostomi</taxon>
        <taxon>Actinopterygii</taxon>
        <taxon>Neopterygii</taxon>
        <taxon>Teleostei</taxon>
        <taxon>Ostariophysi</taxon>
        <taxon>Gymnotiformes</taxon>
        <taxon>Gymnotoidei</taxon>
        <taxon>Gymnotidae</taxon>
        <taxon>Electrophorus</taxon>
    </lineage>
</organism>
<keyword evidence="1" id="KW-1015">Disulfide bond</keyword>
<gene>
    <name evidence="2" type="primary">dpep2</name>
</gene>
<feature type="chain" id="PRO_5044044302" description="Dipeptidase" evidence="1">
    <location>
        <begin position="26"/>
        <end position="378"/>
    </location>
</feature>
<keyword evidence="1" id="KW-0224">Dipeptidase</keyword>
<dbReference type="InterPro" id="IPR008257">
    <property type="entry name" value="Pept_M19"/>
</dbReference>
<keyword evidence="1" id="KW-0862">Zinc</keyword>
<keyword evidence="1" id="KW-0645">Protease</keyword>
<keyword evidence="1" id="KW-0336">GPI-anchor</keyword>
<dbReference type="AlphaFoldDB" id="A0AAY5F422"/>